<organism evidence="5 6">
    <name type="scientific">Streptomyces castrisilvae</name>
    <dbReference type="NCBI Taxonomy" id="3033811"/>
    <lineage>
        <taxon>Bacteria</taxon>
        <taxon>Bacillati</taxon>
        <taxon>Actinomycetota</taxon>
        <taxon>Actinomycetes</taxon>
        <taxon>Kitasatosporales</taxon>
        <taxon>Streptomycetaceae</taxon>
        <taxon>Streptomyces</taxon>
    </lineage>
</organism>
<dbReference type="InterPro" id="IPR011600">
    <property type="entry name" value="Pept_C14_caspase"/>
</dbReference>
<dbReference type="InterPro" id="IPR015943">
    <property type="entry name" value="WD40/YVTN_repeat-like_dom_sf"/>
</dbReference>
<feature type="repeat" description="WD" evidence="3">
    <location>
        <begin position="894"/>
        <end position="937"/>
    </location>
</feature>
<evidence type="ECO:0000256" key="3">
    <source>
        <dbReference type="PROSITE-ProRule" id="PRU00221"/>
    </source>
</evidence>
<accession>A0ABY9HM10</accession>
<feature type="repeat" description="WD" evidence="3">
    <location>
        <begin position="804"/>
        <end position="847"/>
    </location>
</feature>
<dbReference type="Gene3D" id="3.40.50.1460">
    <property type="match status" value="1"/>
</dbReference>
<evidence type="ECO:0000313" key="5">
    <source>
        <dbReference type="EMBL" id="WLQ35366.1"/>
    </source>
</evidence>
<dbReference type="InterPro" id="IPR011047">
    <property type="entry name" value="Quinoprotein_ADH-like_sf"/>
</dbReference>
<dbReference type="PROSITE" id="PS50082">
    <property type="entry name" value="WD_REPEATS_2"/>
    <property type="match status" value="9"/>
</dbReference>
<feature type="repeat" description="WD" evidence="3">
    <location>
        <begin position="984"/>
        <end position="1027"/>
    </location>
</feature>
<dbReference type="SUPFAM" id="SSF50974">
    <property type="entry name" value="Nitrous oxide reductase, N-terminal domain"/>
    <property type="match status" value="1"/>
</dbReference>
<evidence type="ECO:0000256" key="1">
    <source>
        <dbReference type="ARBA" id="ARBA00022574"/>
    </source>
</evidence>
<feature type="repeat" description="WD" evidence="3">
    <location>
        <begin position="939"/>
        <end position="982"/>
    </location>
</feature>
<dbReference type="PROSITE" id="PS50294">
    <property type="entry name" value="WD_REPEATS_REGION"/>
    <property type="match status" value="4"/>
</dbReference>
<gene>
    <name evidence="5" type="ORF">P8A18_18915</name>
</gene>
<proteinExistence type="predicted"/>
<dbReference type="Proteomes" id="UP001239522">
    <property type="component" value="Chromosome"/>
</dbReference>
<reference evidence="5 6" key="1">
    <citation type="submission" date="2023-03" db="EMBL/GenBank/DDBJ databases">
        <title>Isolation and description of six Streptomyces strains from soil environments, able to metabolize different microbial glucans.</title>
        <authorList>
            <person name="Widen T."/>
            <person name="Larsbrink J."/>
        </authorList>
    </citation>
    <scope>NUCLEOTIDE SEQUENCE [LARGE SCALE GENOMIC DNA]</scope>
    <source>
        <strain evidence="5 6">Mut1</strain>
    </source>
</reference>
<dbReference type="SMART" id="SM00320">
    <property type="entry name" value="WD40"/>
    <property type="match status" value="9"/>
</dbReference>
<protein>
    <submittedName>
        <fullName evidence="5">Caspase family protein</fullName>
    </submittedName>
</protein>
<feature type="repeat" description="WD" evidence="3">
    <location>
        <begin position="849"/>
        <end position="887"/>
    </location>
</feature>
<dbReference type="PROSITE" id="PS00678">
    <property type="entry name" value="WD_REPEATS_1"/>
    <property type="match status" value="9"/>
</dbReference>
<evidence type="ECO:0000259" key="4">
    <source>
        <dbReference type="Pfam" id="PF00656"/>
    </source>
</evidence>
<dbReference type="InterPro" id="IPR011045">
    <property type="entry name" value="N2O_reductase_N"/>
</dbReference>
<feature type="repeat" description="WD" evidence="3">
    <location>
        <begin position="1164"/>
        <end position="1207"/>
    </location>
</feature>
<keyword evidence="2" id="KW-0677">Repeat</keyword>
<dbReference type="Pfam" id="PF00656">
    <property type="entry name" value="Peptidase_C14"/>
    <property type="match status" value="1"/>
</dbReference>
<dbReference type="InterPro" id="IPR020472">
    <property type="entry name" value="WD40_PAC1"/>
</dbReference>
<dbReference type="RefSeq" id="WP_306056024.1">
    <property type="nucleotide sequence ID" value="NZ_CP120997.1"/>
</dbReference>
<dbReference type="EMBL" id="CP120997">
    <property type="protein sequence ID" value="WLQ35366.1"/>
    <property type="molecule type" value="Genomic_DNA"/>
</dbReference>
<dbReference type="CDD" id="cd00200">
    <property type="entry name" value="WD40"/>
    <property type="match status" value="1"/>
</dbReference>
<feature type="domain" description="Peptidase C14 caspase" evidence="4">
    <location>
        <begin position="31"/>
        <end position="184"/>
    </location>
</feature>
<sequence length="1255" mass="134063">MSDAHDGTAAGPRRFLMAAVVADYPKNRDWNRPGLVEARDRVVGLFTGPLGYRLHDPLPLSPTRQQLTDALRAFCASPERREDDLLTLYLSCHGEILDDGDEHVLLTADTDPDDLVYTALPTAELTRTMLRGTRIRKVMLLLDACYVGQGGNQTAAAALERLGAAWGRTSGSGLVVVSSAQPHQPATAGLFPTLLEQAVTGLSVAGHAPVTLSVNAIVQHINGSEDRPGHQRIGLTMVGLDGEPPAFFPNPRHDTRLNGVDLALQQAAAFDEQDQRREMEFISRLLVRAMGYQNGPDDDSTAPAWWFSGRRIVLHDLAAWLNAPTSSNDRACRVVTAAPGSGKTAVLGLIAALAHPERRRTVPLHALGLPQDLLAPGTIDAAVYAQHLTDTDVLDAIAAAARLRTATVGELLDALSGRPQPLTVLIDALDEAATPHTLCTTVLRPLIEHSRGRIRLLLGTRPYLLPRLGIDAPDTRHVLDLDSPRYADRPALTAYTARTLLQARTTSPYRDRLDAVEPVAEAVATAAGHSFLIARITAGTLAATPTVPDPADPAWRASLPRHAGDAMREDLRQRLGHHADRAADLLRPLAHAQGQGLPWEDIWAPLATEVSGRTYTDDDLLWLRHNAGSYVVEATQDDRSAYRLYHEAMAEHLRENTDDRAVHTAYVRVLTDRVPYRADGTPDWSRAHPYTLTHLAHHAARAGLIDQLLADPEYLVHAHPRGLTPHLHHAHHDTARLTAAVYRTGLHLHRNTSPGKRRQLLALDAARAGARHLHRDLTRRIPVGTWAPVWATGSTFSPALRDTLTGHTDLLVAVACTMLDGRPVAVTGSGDGTVRVWDLTDGQPIGEPLTGHTDIVVAVVCTMLDGHPVAVTGCSDDAVRVWDLSAGWPIGEPFTGHINTVVAVACTMLDGRPVVVTGSGDGTVRVWDVSAGRPIGEPFTGHTGGVVAVACTMLDGRPVVVTGSGDGTVRVWDLTDGRLIGEPFTGHTGGVVAVACTMLDGRPVVVTGCSDGTVWVWDLTDGRPIGEPFTGHTNTVVAVACTMLDGRPVAVTSSSDGTVRVWDLTDGRPIGEPFTGYINTVVAVACTMLDGRPVVVTGCSDGTVWVWDLTDGRLIGEPFTGHTGDAVAVACTMLDGHPVAVTGSGDGTVWVWDLSAGRLIGEPFTGHTGDAVAVACTMLDGHPVAVTGSGDGTVRVWDLTDGRPVAEFLTDDPRSVAFTSTGDLVIGFHNDVAVYRRQPHNPTAHDGPASAPVQS</sequence>
<dbReference type="InterPro" id="IPR001680">
    <property type="entry name" value="WD40_rpt"/>
</dbReference>
<evidence type="ECO:0000256" key="2">
    <source>
        <dbReference type="ARBA" id="ARBA00022737"/>
    </source>
</evidence>
<dbReference type="PRINTS" id="PR00320">
    <property type="entry name" value="GPROTEINBRPT"/>
</dbReference>
<dbReference type="Pfam" id="PF00400">
    <property type="entry name" value="WD40"/>
    <property type="match status" value="8"/>
</dbReference>
<feature type="repeat" description="WD" evidence="3">
    <location>
        <begin position="1095"/>
        <end position="1117"/>
    </location>
</feature>
<dbReference type="InterPro" id="IPR053299">
    <property type="entry name" value="ASTRA_WD_repeat"/>
</dbReference>
<keyword evidence="1 3" id="KW-0853">WD repeat</keyword>
<dbReference type="PANTHER" id="PTHR44156">
    <property type="entry name" value="SUPERNUMERARY LIMBS, ISOFORM B-RELATED"/>
    <property type="match status" value="1"/>
</dbReference>
<evidence type="ECO:0000313" key="6">
    <source>
        <dbReference type="Proteomes" id="UP001239522"/>
    </source>
</evidence>
<dbReference type="Gene3D" id="2.130.10.10">
    <property type="entry name" value="YVTN repeat-like/Quinoprotein amine dehydrogenase"/>
    <property type="match status" value="3"/>
</dbReference>
<feature type="repeat" description="WD" evidence="3">
    <location>
        <begin position="1029"/>
        <end position="1072"/>
    </location>
</feature>
<dbReference type="InterPro" id="IPR019775">
    <property type="entry name" value="WD40_repeat_CS"/>
</dbReference>
<dbReference type="SUPFAM" id="SSF50998">
    <property type="entry name" value="Quinoprotein alcohol dehydrogenase-like"/>
    <property type="match status" value="1"/>
</dbReference>
<name>A0ABY9HM10_9ACTN</name>
<feature type="repeat" description="WD" evidence="3">
    <location>
        <begin position="1119"/>
        <end position="1162"/>
    </location>
</feature>
<keyword evidence="6" id="KW-1185">Reference proteome</keyword>